<dbReference type="NCBIfam" id="TIGR01484">
    <property type="entry name" value="HAD-SF-IIB"/>
    <property type="match status" value="1"/>
</dbReference>
<name>U2TJ90_9ACTN</name>
<dbReference type="GO" id="GO:0016791">
    <property type="term" value="F:phosphatase activity"/>
    <property type="evidence" value="ECO:0007669"/>
    <property type="project" value="TreeGrafter"/>
</dbReference>
<evidence type="ECO:0000313" key="1">
    <source>
        <dbReference type="EMBL" id="ERL06550.1"/>
    </source>
</evidence>
<proteinExistence type="predicted"/>
<comment type="caution">
    <text evidence="1">The sequence shown here is derived from an EMBL/GenBank/DDBJ whole genome shotgun (WGS) entry which is preliminary data.</text>
</comment>
<dbReference type="STRING" id="1125712.HMPREF1316_1325"/>
<dbReference type="Pfam" id="PF08282">
    <property type="entry name" value="Hydrolase_3"/>
    <property type="match status" value="1"/>
</dbReference>
<dbReference type="eggNOG" id="COG0561">
    <property type="taxonomic scope" value="Bacteria"/>
</dbReference>
<sequence>MPHRPKLLALDMDGTLLTSTKQIAAQTSEALAALCATGVTIALSTGRGPAELNDFAGRLPWASLGSLCSGGLVYDLRAGRPLASTPIPDAEALACIGAGGREGAMVHLSTTTRSVTQTGFIEHCEDYAVGVYKPMFRRQWDCSDDLTAYVADHPNAVIKIDIYHPSPAARERTLAQLSADTSLALKRAETTSVECTARGVDKALGLMRLCGLLGIDRADVVAIGDDDNDLDALEVAGTAVAMGNANERVQAVCDLVVADNDHNGIVEAIEWLF</sequence>
<dbReference type="PROSITE" id="PS01228">
    <property type="entry name" value="COF_1"/>
    <property type="match status" value="1"/>
</dbReference>
<dbReference type="InterPro" id="IPR018247">
    <property type="entry name" value="EF_Hand_1_Ca_BS"/>
</dbReference>
<keyword evidence="1" id="KW-0378">Hydrolase</keyword>
<dbReference type="InterPro" id="IPR006379">
    <property type="entry name" value="HAD-SF_hydro_IIB"/>
</dbReference>
<dbReference type="PROSITE" id="PS00018">
    <property type="entry name" value="EF_HAND_1"/>
    <property type="match status" value="1"/>
</dbReference>
<dbReference type="Proteomes" id="UP000016638">
    <property type="component" value="Unassembled WGS sequence"/>
</dbReference>
<dbReference type="OrthoDB" id="9792539at2"/>
<dbReference type="PANTHER" id="PTHR10000:SF8">
    <property type="entry name" value="HAD SUPERFAMILY HYDROLASE-LIKE, TYPE 3"/>
    <property type="match status" value="1"/>
</dbReference>
<accession>U2TJ90</accession>
<dbReference type="Gene3D" id="3.30.1240.10">
    <property type="match status" value="1"/>
</dbReference>
<dbReference type="NCBIfam" id="TIGR00099">
    <property type="entry name" value="Cof-subfamily"/>
    <property type="match status" value="1"/>
</dbReference>
<dbReference type="RefSeq" id="WP_021727004.1">
    <property type="nucleotide sequence ID" value="NZ_AWEZ01000064.1"/>
</dbReference>
<dbReference type="InterPro" id="IPR036412">
    <property type="entry name" value="HAD-like_sf"/>
</dbReference>
<organism evidence="1 2">
    <name type="scientific">Olsenella profusa F0195</name>
    <dbReference type="NCBI Taxonomy" id="1125712"/>
    <lineage>
        <taxon>Bacteria</taxon>
        <taxon>Bacillati</taxon>
        <taxon>Actinomycetota</taxon>
        <taxon>Coriobacteriia</taxon>
        <taxon>Coriobacteriales</taxon>
        <taxon>Atopobiaceae</taxon>
        <taxon>Olsenella</taxon>
    </lineage>
</organism>
<dbReference type="SUPFAM" id="SSF56784">
    <property type="entry name" value="HAD-like"/>
    <property type="match status" value="1"/>
</dbReference>
<dbReference type="PANTHER" id="PTHR10000">
    <property type="entry name" value="PHOSPHOSERINE PHOSPHATASE"/>
    <property type="match status" value="1"/>
</dbReference>
<evidence type="ECO:0000313" key="2">
    <source>
        <dbReference type="Proteomes" id="UP000016638"/>
    </source>
</evidence>
<reference evidence="1 2" key="1">
    <citation type="submission" date="2013-08" db="EMBL/GenBank/DDBJ databases">
        <authorList>
            <person name="Durkin A.S."/>
            <person name="Haft D.R."/>
            <person name="McCorrison J."/>
            <person name="Torralba M."/>
            <person name="Gillis M."/>
            <person name="Haft D.H."/>
            <person name="Methe B."/>
            <person name="Sutton G."/>
            <person name="Nelson K.E."/>
        </authorList>
    </citation>
    <scope>NUCLEOTIDE SEQUENCE [LARGE SCALE GENOMIC DNA]</scope>
    <source>
        <strain evidence="1 2">F0195</strain>
    </source>
</reference>
<dbReference type="EMBL" id="AWEZ01000064">
    <property type="protein sequence ID" value="ERL06550.1"/>
    <property type="molecule type" value="Genomic_DNA"/>
</dbReference>
<dbReference type="AlphaFoldDB" id="U2TJ90"/>
<gene>
    <name evidence="1" type="ORF">HMPREF1316_1325</name>
</gene>
<dbReference type="InterPro" id="IPR000150">
    <property type="entry name" value="Cof"/>
</dbReference>
<protein>
    <submittedName>
        <fullName evidence="1">Cof-like hydrolase</fullName>
    </submittedName>
</protein>
<dbReference type="PATRIC" id="fig|1125712.3.peg.2091"/>
<dbReference type="InterPro" id="IPR023214">
    <property type="entry name" value="HAD_sf"/>
</dbReference>
<dbReference type="GO" id="GO:0005829">
    <property type="term" value="C:cytosol"/>
    <property type="evidence" value="ECO:0007669"/>
    <property type="project" value="TreeGrafter"/>
</dbReference>
<keyword evidence="2" id="KW-1185">Reference proteome</keyword>
<dbReference type="Gene3D" id="3.40.50.1000">
    <property type="entry name" value="HAD superfamily/HAD-like"/>
    <property type="match status" value="1"/>
</dbReference>
<dbReference type="GO" id="GO:0000287">
    <property type="term" value="F:magnesium ion binding"/>
    <property type="evidence" value="ECO:0007669"/>
    <property type="project" value="TreeGrafter"/>
</dbReference>